<feature type="region of interest" description="Disordered" evidence="1">
    <location>
        <begin position="208"/>
        <end position="227"/>
    </location>
</feature>
<proteinExistence type="predicted"/>
<evidence type="ECO:0000313" key="2">
    <source>
        <dbReference type="EMBL" id="KAF4043833.1"/>
    </source>
</evidence>
<evidence type="ECO:0000313" key="3">
    <source>
        <dbReference type="Proteomes" id="UP000602510"/>
    </source>
</evidence>
<keyword evidence="3" id="KW-1185">Reference proteome</keyword>
<dbReference type="Proteomes" id="UP000602510">
    <property type="component" value="Unassembled WGS sequence"/>
</dbReference>
<sequence length="227" mass="25618">MEGAHAEETEADELTQRAKPVGRPRLNENGGRKPLKRKVGSYTNQLKLDAATHLEKHNDVKATIRHFWPELDSQHYDSRRKLVLDWKKNKAKLMKACSSTKGKLRKKERKVGTATIIPPAAELEIVSWVNDLRQEGVPPNRRVIAKWIAQGWEMLTPSAISNGFKKCGYPYVDSRQMATAVEDDNFANDVIAELHNLHIVDESYGDIDSDADFDRPGLESETSTANQ</sequence>
<protein>
    <recommendedName>
        <fullName evidence="4">HTH CENPB-type domain-containing protein</fullName>
    </recommendedName>
</protein>
<name>A0A833WJN7_PHYIN</name>
<comment type="caution">
    <text evidence="2">The sequence shown here is derived from an EMBL/GenBank/DDBJ whole genome shotgun (WGS) entry which is preliminary data.</text>
</comment>
<organism evidence="2 3">
    <name type="scientific">Phytophthora infestans</name>
    <name type="common">Potato late blight agent</name>
    <name type="synonym">Botrytis infestans</name>
    <dbReference type="NCBI Taxonomy" id="4787"/>
    <lineage>
        <taxon>Eukaryota</taxon>
        <taxon>Sar</taxon>
        <taxon>Stramenopiles</taxon>
        <taxon>Oomycota</taxon>
        <taxon>Peronosporomycetes</taxon>
        <taxon>Peronosporales</taxon>
        <taxon>Peronosporaceae</taxon>
        <taxon>Phytophthora</taxon>
    </lineage>
</organism>
<evidence type="ECO:0008006" key="4">
    <source>
        <dbReference type="Google" id="ProtNLM"/>
    </source>
</evidence>
<dbReference type="EMBL" id="WSZM01000079">
    <property type="protein sequence ID" value="KAF4043833.1"/>
    <property type="molecule type" value="Genomic_DNA"/>
</dbReference>
<evidence type="ECO:0000256" key="1">
    <source>
        <dbReference type="SAM" id="MobiDB-lite"/>
    </source>
</evidence>
<dbReference type="AlphaFoldDB" id="A0A833WJN7"/>
<gene>
    <name evidence="2" type="ORF">GN244_ATG03704</name>
</gene>
<feature type="region of interest" description="Disordered" evidence="1">
    <location>
        <begin position="1"/>
        <end position="38"/>
    </location>
</feature>
<reference evidence="2" key="1">
    <citation type="submission" date="2020-04" db="EMBL/GenBank/DDBJ databases">
        <title>Hybrid Assembly of Korean Phytophthora infestans isolates.</title>
        <authorList>
            <person name="Prokchorchik M."/>
            <person name="Lee Y."/>
            <person name="Seo J."/>
            <person name="Cho J.-H."/>
            <person name="Park Y.-E."/>
            <person name="Jang D.-C."/>
            <person name="Im J.-S."/>
            <person name="Choi J.-G."/>
            <person name="Park H.-J."/>
            <person name="Lee G.-B."/>
            <person name="Lee Y.-G."/>
            <person name="Hong S.-Y."/>
            <person name="Cho K."/>
            <person name="Sohn K.H."/>
        </authorList>
    </citation>
    <scope>NUCLEOTIDE SEQUENCE</scope>
    <source>
        <strain evidence="2">KR_1_A1</strain>
    </source>
</reference>
<accession>A0A833WJN7</accession>